<organism evidence="2 3">
    <name type="scientific">Pedosphaera parvula (strain Ellin514)</name>
    <dbReference type="NCBI Taxonomy" id="320771"/>
    <lineage>
        <taxon>Bacteria</taxon>
        <taxon>Pseudomonadati</taxon>
        <taxon>Verrucomicrobiota</taxon>
        <taxon>Pedosphaerae</taxon>
        <taxon>Pedosphaerales</taxon>
        <taxon>Pedosphaeraceae</taxon>
        <taxon>Pedosphaera</taxon>
    </lineage>
</organism>
<evidence type="ECO:0000313" key="2">
    <source>
        <dbReference type="EMBL" id="EEF59422.1"/>
    </source>
</evidence>
<proteinExistence type="predicted"/>
<accession>B9XL71</accession>
<dbReference type="RefSeq" id="WP_007416562.1">
    <property type="nucleotide sequence ID" value="NZ_ABOX02000028.1"/>
</dbReference>
<dbReference type="OrthoDB" id="195135at2"/>
<comment type="caution">
    <text evidence="2">The sequence shown here is derived from an EMBL/GenBank/DDBJ whole genome shotgun (WGS) entry which is preliminary data.</text>
</comment>
<gene>
    <name evidence="2" type="ORF">Cflav_PD2266</name>
</gene>
<evidence type="ECO:0000313" key="3">
    <source>
        <dbReference type="Proteomes" id="UP000003688"/>
    </source>
</evidence>
<dbReference type="Proteomes" id="UP000003688">
    <property type="component" value="Unassembled WGS sequence"/>
</dbReference>
<feature type="chain" id="PRO_5002894900" description="Salt-induced outer membrane protein" evidence="1">
    <location>
        <begin position="42"/>
        <end position="275"/>
    </location>
</feature>
<feature type="signal peptide" evidence="1">
    <location>
        <begin position="1"/>
        <end position="41"/>
    </location>
</feature>
<reference evidence="2 3" key="1">
    <citation type="journal article" date="2011" name="J. Bacteriol.">
        <title>Genome sequence of 'Pedosphaera parvula' Ellin514, an aerobic Verrucomicrobial isolate from pasture soil.</title>
        <authorList>
            <person name="Kant R."/>
            <person name="van Passel M.W."/>
            <person name="Sangwan P."/>
            <person name="Palva A."/>
            <person name="Lucas S."/>
            <person name="Copeland A."/>
            <person name="Lapidus A."/>
            <person name="Glavina Del Rio T."/>
            <person name="Dalin E."/>
            <person name="Tice H."/>
            <person name="Bruce D."/>
            <person name="Goodwin L."/>
            <person name="Pitluck S."/>
            <person name="Chertkov O."/>
            <person name="Larimer F.W."/>
            <person name="Land M.L."/>
            <person name="Hauser L."/>
            <person name="Brettin T.S."/>
            <person name="Detter J.C."/>
            <person name="Han S."/>
            <person name="de Vos W.M."/>
            <person name="Janssen P.H."/>
            <person name="Smidt H."/>
        </authorList>
    </citation>
    <scope>NUCLEOTIDE SEQUENCE [LARGE SCALE GENOMIC DNA]</scope>
    <source>
        <strain evidence="2 3">Ellin514</strain>
    </source>
</reference>
<dbReference type="EMBL" id="ABOX02000028">
    <property type="protein sequence ID" value="EEF59422.1"/>
    <property type="molecule type" value="Genomic_DNA"/>
</dbReference>
<dbReference type="InterPro" id="IPR007433">
    <property type="entry name" value="DUF481"/>
</dbReference>
<dbReference type="Pfam" id="PF04338">
    <property type="entry name" value="DUF481"/>
    <property type="match status" value="1"/>
</dbReference>
<protein>
    <recommendedName>
        <fullName evidence="4">Salt-induced outer membrane protein</fullName>
    </recommendedName>
</protein>
<sequence precursor="true">MTGNTVPFSKGKDLNTKLRTMKYYVLGASVCSFAFPLTVTAQTQPAPVTNAPVPAVVEIVKPKWESSAAAGLTLTRGNSRTVLATANLASQRKWSDQELLLGTDAAYGANKGVKDTESLHGFSQYNRLLSDRWYYGVKLEGLHDAIADVKYRFTLAPLVGYFFIKEKDTTLKGEVGPAAVYQNQGGDAKGFLSLRAGERFEHKFSDTAKVWQSFEILPQVDDFNNFFINAEIGADAALTQKVSLTAYIQDTYYNVPAPGRQKNDIKLVSGIKYKF</sequence>
<keyword evidence="3" id="KW-1185">Reference proteome</keyword>
<keyword evidence="1" id="KW-0732">Signal</keyword>
<dbReference type="AlphaFoldDB" id="B9XL71"/>
<evidence type="ECO:0008006" key="4">
    <source>
        <dbReference type="Google" id="ProtNLM"/>
    </source>
</evidence>
<evidence type="ECO:0000256" key="1">
    <source>
        <dbReference type="SAM" id="SignalP"/>
    </source>
</evidence>
<name>B9XL71_PEDPL</name>